<evidence type="ECO:0000313" key="4">
    <source>
        <dbReference type="WBParaSite" id="scaffold275_cov215.g643"/>
    </source>
</evidence>
<feature type="compositionally biased region" description="Polar residues" evidence="2">
    <location>
        <begin position="17"/>
        <end position="26"/>
    </location>
</feature>
<feature type="compositionally biased region" description="Basic and acidic residues" evidence="2">
    <location>
        <begin position="193"/>
        <end position="208"/>
    </location>
</feature>
<evidence type="ECO:0000313" key="3">
    <source>
        <dbReference type="Proteomes" id="UP000887561"/>
    </source>
</evidence>
<name>A0A915M672_MELJA</name>
<accession>A0A915M672</accession>
<proteinExistence type="predicted"/>
<dbReference type="AlphaFoldDB" id="A0A915M672"/>
<keyword evidence="1" id="KW-0175">Coiled coil</keyword>
<feature type="compositionally biased region" description="Basic residues" evidence="2">
    <location>
        <begin position="263"/>
        <end position="272"/>
    </location>
</feature>
<feature type="region of interest" description="Disordered" evidence="2">
    <location>
        <begin position="193"/>
        <end position="290"/>
    </location>
</feature>
<reference evidence="4" key="1">
    <citation type="submission" date="2022-11" db="UniProtKB">
        <authorList>
            <consortium name="WormBaseParasite"/>
        </authorList>
    </citation>
    <scope>IDENTIFICATION</scope>
</reference>
<sequence>MGPPRLQFLKHRKLKPPNSNQSNHRLTMTDESKSQLKETEESLSKIWKETKYPSESTNPLNLKKKQLEKALNKIKEKNKNEENIKIFEEEDFFKFLKAKIKQKRDERPKFKRAQEARFSSGKIWVSPQFVDWEGKLNEEIVENLFKNLPKMLKHVEVTEEAVNMVLVLDEINRVLEYETAINEIECALEDEEEKKMKEEKMGNEVEKEEKDEEKEEQTKMKEEKGNVRNEVMKKGKDEEEKIKEEQGKRKMRNELVKDEQKKEKGKVRKSANYKREKCNDGKGRPGDNVDERLKEGLERLTKANDFVNLLDEENQYRMEFEVGVENCKNLLNRAAKILDRFNNFRTSYFRPGSVLDKYKVIDDDKKVKNKKEIYIDKQPSNKVKEDNWLEEASEDLRKEREKELKHVMKSEIFSGNTLIVNKTVDWSKEYNANFVLEMLSRQSLPLPQETLEKLAVELVLVLDEAQRVVDYDTEITKIENAIQEIKQSGKNIFEAKDQRLNRNLLKFVLWGILNIEGPNDNLKEKIALAFERLHSADDFIKLYGVEDSGRIQVEKCMKDAEDVLNRAIVLIKLFDNFRGGATADEKKTEQITSQINVKKGFDEGEG</sequence>
<feature type="coiled-coil region" evidence="1">
    <location>
        <begin position="60"/>
        <end position="91"/>
    </location>
</feature>
<keyword evidence="3" id="KW-1185">Reference proteome</keyword>
<dbReference type="WBParaSite" id="scaffold275_cov215.g643">
    <property type="protein sequence ID" value="scaffold275_cov215.g643"/>
    <property type="gene ID" value="scaffold275_cov215.g643"/>
</dbReference>
<feature type="compositionally biased region" description="Basic and acidic residues" evidence="2">
    <location>
        <begin position="27"/>
        <end position="42"/>
    </location>
</feature>
<organism evidence="3 4">
    <name type="scientific">Meloidogyne javanica</name>
    <name type="common">Root-knot nematode worm</name>
    <dbReference type="NCBI Taxonomy" id="6303"/>
    <lineage>
        <taxon>Eukaryota</taxon>
        <taxon>Metazoa</taxon>
        <taxon>Ecdysozoa</taxon>
        <taxon>Nematoda</taxon>
        <taxon>Chromadorea</taxon>
        <taxon>Rhabditida</taxon>
        <taxon>Tylenchina</taxon>
        <taxon>Tylenchomorpha</taxon>
        <taxon>Tylenchoidea</taxon>
        <taxon>Meloidogynidae</taxon>
        <taxon>Meloidogyninae</taxon>
        <taxon>Meloidogyne</taxon>
        <taxon>Meloidogyne incognita group</taxon>
    </lineage>
</organism>
<dbReference type="Proteomes" id="UP000887561">
    <property type="component" value="Unplaced"/>
</dbReference>
<evidence type="ECO:0000256" key="2">
    <source>
        <dbReference type="SAM" id="MobiDB-lite"/>
    </source>
</evidence>
<feature type="compositionally biased region" description="Basic and acidic residues" evidence="2">
    <location>
        <begin position="273"/>
        <end position="290"/>
    </location>
</feature>
<feature type="region of interest" description="Disordered" evidence="2">
    <location>
        <begin position="1"/>
        <end position="42"/>
    </location>
</feature>
<feature type="compositionally biased region" description="Basic and acidic residues" evidence="2">
    <location>
        <begin position="216"/>
        <end position="262"/>
    </location>
</feature>
<evidence type="ECO:0000256" key="1">
    <source>
        <dbReference type="SAM" id="Coils"/>
    </source>
</evidence>
<protein>
    <submittedName>
        <fullName evidence="4">Uncharacterized protein</fullName>
    </submittedName>
</protein>